<keyword evidence="6" id="KW-0472">Membrane</keyword>
<reference evidence="8 9" key="1">
    <citation type="submission" date="2023-11" db="EMBL/GenBank/DDBJ databases">
        <title>Actinomadura monticuli sp. nov., isolated from volcanic ash.</title>
        <authorList>
            <person name="Lee S.D."/>
            <person name="Yang H."/>
            <person name="Kim I.S."/>
        </authorList>
    </citation>
    <scope>NUCLEOTIDE SEQUENCE [LARGE SCALE GENOMIC DNA]</scope>
    <source>
        <strain evidence="8 9">DLS-62</strain>
    </source>
</reference>
<dbReference type="PANTHER" id="PTHR43289:SF34">
    <property type="entry name" value="SERINE_THREONINE-PROTEIN KINASE YBDM-RELATED"/>
    <property type="match status" value="1"/>
</dbReference>
<comment type="caution">
    <text evidence="8">The sequence shown here is derived from an EMBL/GenBank/DDBJ whole genome shotgun (WGS) entry which is preliminary data.</text>
</comment>
<keyword evidence="3 8" id="KW-0418">Kinase</keyword>
<feature type="region of interest" description="Disordered" evidence="5">
    <location>
        <begin position="1"/>
        <end position="73"/>
    </location>
</feature>
<dbReference type="Pfam" id="PF00069">
    <property type="entry name" value="Pkinase"/>
    <property type="match status" value="1"/>
</dbReference>
<organism evidence="8 9">
    <name type="scientific">Actinomadura monticuli</name>
    <dbReference type="NCBI Taxonomy" id="3097367"/>
    <lineage>
        <taxon>Bacteria</taxon>
        <taxon>Bacillati</taxon>
        <taxon>Actinomycetota</taxon>
        <taxon>Actinomycetes</taxon>
        <taxon>Streptosporangiales</taxon>
        <taxon>Thermomonosporaceae</taxon>
        <taxon>Actinomadura</taxon>
    </lineage>
</organism>
<dbReference type="Gene3D" id="3.30.200.20">
    <property type="entry name" value="Phosphorylase Kinase, domain 1"/>
    <property type="match status" value="1"/>
</dbReference>
<proteinExistence type="predicted"/>
<dbReference type="InterPro" id="IPR011009">
    <property type="entry name" value="Kinase-like_dom_sf"/>
</dbReference>
<gene>
    <name evidence="8" type="ORF">SM611_24415</name>
</gene>
<dbReference type="EC" id="2.7.11.1" evidence="8"/>
<evidence type="ECO:0000313" key="9">
    <source>
        <dbReference type="Proteomes" id="UP001569963"/>
    </source>
</evidence>
<sequence>MPHDTSRGRTSPHSPRPAAARSGRPGHSGHPARTAKARSGQGRQNGAPRSAHGRDRRHGTPLGPDDPRGLGGYTLLRRLGEGGQGVVYLGRDGDGELVTVKLLRGGATAGQRARSRFVKEADAALKVSGRHTARVLDADMTGDRPYIVSEFVEGPSLQHVVADRGPLPAPQLRKVALRTAAALAAIHRAGIVHRDFKPGNVLLGPDGAKVIDFGIARTADAAPITTGPVGTPAYMAPEQIEDEPVGPPADVFAWGAAMVFAATGRPPFGTGPSAAVMRRVTSRRPDLGDMQGPLRDLAARCLDKNPAARPTAPQLVRALRDGRSPAPKPRPTRIPRYRWRMMVALGAVVAAGFALGLVF</sequence>
<evidence type="ECO:0000256" key="4">
    <source>
        <dbReference type="ARBA" id="ARBA00022840"/>
    </source>
</evidence>
<keyword evidence="6" id="KW-0812">Transmembrane</keyword>
<feature type="domain" description="Protein kinase" evidence="7">
    <location>
        <begin position="73"/>
        <end position="327"/>
    </location>
</feature>
<evidence type="ECO:0000256" key="6">
    <source>
        <dbReference type="SAM" id="Phobius"/>
    </source>
</evidence>
<evidence type="ECO:0000256" key="3">
    <source>
        <dbReference type="ARBA" id="ARBA00022777"/>
    </source>
</evidence>
<feature type="transmembrane region" description="Helical" evidence="6">
    <location>
        <begin position="339"/>
        <end position="358"/>
    </location>
</feature>
<dbReference type="SUPFAM" id="SSF56112">
    <property type="entry name" value="Protein kinase-like (PK-like)"/>
    <property type="match status" value="1"/>
</dbReference>
<keyword evidence="4" id="KW-0067">ATP-binding</keyword>
<dbReference type="PROSITE" id="PS50011">
    <property type="entry name" value="PROTEIN_KINASE_DOM"/>
    <property type="match status" value="1"/>
</dbReference>
<dbReference type="RefSeq" id="WP_371952245.1">
    <property type="nucleotide sequence ID" value="NZ_JAXCEI010000011.1"/>
</dbReference>
<dbReference type="PANTHER" id="PTHR43289">
    <property type="entry name" value="MITOGEN-ACTIVATED PROTEIN KINASE KINASE KINASE 20-RELATED"/>
    <property type="match status" value="1"/>
</dbReference>
<keyword evidence="1 8" id="KW-0808">Transferase</keyword>
<evidence type="ECO:0000256" key="2">
    <source>
        <dbReference type="ARBA" id="ARBA00022741"/>
    </source>
</evidence>
<accession>A0ABV4QFY4</accession>
<dbReference type="GO" id="GO:0004674">
    <property type="term" value="F:protein serine/threonine kinase activity"/>
    <property type="evidence" value="ECO:0007669"/>
    <property type="project" value="UniProtKB-EC"/>
</dbReference>
<dbReference type="EMBL" id="JAXCEI010000011">
    <property type="protein sequence ID" value="MFA1542090.1"/>
    <property type="molecule type" value="Genomic_DNA"/>
</dbReference>
<dbReference type="InterPro" id="IPR000719">
    <property type="entry name" value="Prot_kinase_dom"/>
</dbReference>
<evidence type="ECO:0000313" key="8">
    <source>
        <dbReference type="EMBL" id="MFA1542090.1"/>
    </source>
</evidence>
<dbReference type="InterPro" id="IPR008271">
    <property type="entry name" value="Ser/Thr_kinase_AS"/>
</dbReference>
<dbReference type="Proteomes" id="UP001569963">
    <property type="component" value="Unassembled WGS sequence"/>
</dbReference>
<keyword evidence="9" id="KW-1185">Reference proteome</keyword>
<evidence type="ECO:0000256" key="1">
    <source>
        <dbReference type="ARBA" id="ARBA00022679"/>
    </source>
</evidence>
<keyword evidence="6" id="KW-1133">Transmembrane helix</keyword>
<dbReference type="Gene3D" id="1.10.510.10">
    <property type="entry name" value="Transferase(Phosphotransferase) domain 1"/>
    <property type="match status" value="1"/>
</dbReference>
<evidence type="ECO:0000259" key="7">
    <source>
        <dbReference type="PROSITE" id="PS50011"/>
    </source>
</evidence>
<dbReference type="PROSITE" id="PS00108">
    <property type="entry name" value="PROTEIN_KINASE_ST"/>
    <property type="match status" value="1"/>
</dbReference>
<dbReference type="CDD" id="cd14014">
    <property type="entry name" value="STKc_PknB_like"/>
    <property type="match status" value="1"/>
</dbReference>
<name>A0ABV4QFY4_9ACTN</name>
<keyword evidence="2" id="KW-0547">Nucleotide-binding</keyword>
<evidence type="ECO:0000256" key="5">
    <source>
        <dbReference type="SAM" id="MobiDB-lite"/>
    </source>
</evidence>
<protein>
    <submittedName>
        <fullName evidence="8">Serine/threonine-protein kinase</fullName>
        <ecNumber evidence="8">2.7.11.1</ecNumber>
    </submittedName>
</protein>